<evidence type="ECO:0000313" key="1">
    <source>
        <dbReference type="EMBL" id="GIJ16077.1"/>
    </source>
</evidence>
<dbReference type="SUPFAM" id="SSF53697">
    <property type="entry name" value="SIS domain"/>
    <property type="match status" value="1"/>
</dbReference>
<dbReference type="RefSeq" id="WP_204291283.1">
    <property type="nucleotide sequence ID" value="NZ_BAAAGZ010000033.1"/>
</dbReference>
<reference evidence="1 2" key="1">
    <citation type="submission" date="2021-01" db="EMBL/GenBank/DDBJ databases">
        <title>Whole genome shotgun sequence of Verrucosispora gifhornensis NBRC 16317.</title>
        <authorList>
            <person name="Komaki H."/>
            <person name="Tamura T."/>
        </authorList>
    </citation>
    <scope>NUCLEOTIDE SEQUENCE [LARGE SCALE GENOMIC DNA]</scope>
    <source>
        <strain evidence="1 2">NBRC 16317</strain>
    </source>
</reference>
<keyword evidence="1" id="KW-0413">Isomerase</keyword>
<protein>
    <submittedName>
        <fullName evidence="1">Glucose-6-phosphate isomerase</fullName>
    </submittedName>
</protein>
<dbReference type="Proteomes" id="UP000647860">
    <property type="component" value="Unassembled WGS sequence"/>
</dbReference>
<keyword evidence="2" id="KW-1185">Reference proteome</keyword>
<gene>
    <name evidence="1" type="primary">pgi_1</name>
    <name evidence="1" type="ORF">Vgi01_27610</name>
</gene>
<name>A0ABQ4IDT9_9ACTN</name>
<evidence type="ECO:0000313" key="2">
    <source>
        <dbReference type="Proteomes" id="UP000647860"/>
    </source>
</evidence>
<dbReference type="PROSITE" id="PS51463">
    <property type="entry name" value="P_GLUCOSE_ISOMERASE_3"/>
    <property type="match status" value="1"/>
</dbReference>
<dbReference type="InterPro" id="IPR001672">
    <property type="entry name" value="G6P_Isomerase"/>
</dbReference>
<comment type="caution">
    <text evidence="1">The sequence shown here is derived from an EMBL/GenBank/DDBJ whole genome shotgun (WGS) entry which is preliminary data.</text>
</comment>
<proteinExistence type="predicted"/>
<dbReference type="EMBL" id="BOPA01000019">
    <property type="protein sequence ID" value="GIJ16077.1"/>
    <property type="molecule type" value="Genomic_DNA"/>
</dbReference>
<dbReference type="Gene3D" id="3.40.50.10490">
    <property type="entry name" value="Glucose-6-phosphate isomerase like protein, domain 1"/>
    <property type="match status" value="2"/>
</dbReference>
<sequence length="545" mass="55635">MGDLLAAPVEAAGGLAVHGARAVDAGAPASTRQAFVDADVPRRLVARDPTLWGPHAVGRLGWLDAHRRGRELLPQLAELSAELADLDHVVLAGPGGPSLATQVVARTTGRALTVLDTTDPGRVRATLADRLVRTVVVLAGASGSTLAADCLRRAYRQAFLDSGMAESEVGRHFVVVTDPGSPLAAVAAELGAITVPADPEVDGGFAALTAYALVPCALAGVAVADLLDQAEEFAATLDGADANPGLALGAALATAATTGRDTVVLVDDGTGVEGLGDWVGQLLAESTGKDGLGLLPVVVESPDSPRLTGPDRLTVSYGGALAAGDLPALGVTPDIAVNGPLGAHFLAWQYATALAADVLGVDPFDRPDVTAADEHTAAVLAHRPPAPTPSSVESTIEVYAPAGTPADLTGALRHLLSGLDDGGYLAVTAYLDQHADADAARLRPLLAQLTARPVTFDWGPRHRHAAGQYHNGGPRLGSFLQITGTVDVDLPVPGEPYSFGELQAAQAAGDRQALAGHERPLLRLHLTNRSAGLAQLLDAVGSLRA</sequence>
<dbReference type="InterPro" id="IPR046348">
    <property type="entry name" value="SIS_dom_sf"/>
</dbReference>
<accession>A0ABQ4IDT9</accession>
<dbReference type="GO" id="GO:0016853">
    <property type="term" value="F:isomerase activity"/>
    <property type="evidence" value="ECO:0007669"/>
    <property type="project" value="UniProtKB-KW"/>
</dbReference>
<organism evidence="1 2">
    <name type="scientific">Micromonospora gifhornensis</name>
    <dbReference type="NCBI Taxonomy" id="84594"/>
    <lineage>
        <taxon>Bacteria</taxon>
        <taxon>Bacillati</taxon>
        <taxon>Actinomycetota</taxon>
        <taxon>Actinomycetes</taxon>
        <taxon>Micromonosporales</taxon>
        <taxon>Micromonosporaceae</taxon>
        <taxon>Micromonospora</taxon>
    </lineage>
</organism>